<name>A0A0F8Y845_9ZZZZ</name>
<evidence type="ECO:0000313" key="1">
    <source>
        <dbReference type="EMBL" id="KKK69850.1"/>
    </source>
</evidence>
<reference evidence="1" key="1">
    <citation type="journal article" date="2015" name="Nature">
        <title>Complex archaea that bridge the gap between prokaryotes and eukaryotes.</title>
        <authorList>
            <person name="Spang A."/>
            <person name="Saw J.H."/>
            <person name="Jorgensen S.L."/>
            <person name="Zaremba-Niedzwiedzka K."/>
            <person name="Martijn J."/>
            <person name="Lind A.E."/>
            <person name="van Eijk R."/>
            <person name="Schleper C."/>
            <person name="Guy L."/>
            <person name="Ettema T.J."/>
        </authorList>
    </citation>
    <scope>NUCLEOTIDE SEQUENCE</scope>
</reference>
<dbReference type="EMBL" id="LAZR01058457">
    <property type="protein sequence ID" value="KKK69850.1"/>
    <property type="molecule type" value="Genomic_DNA"/>
</dbReference>
<sequence>VITGELRFFIDSNFSATGIGPVSIVNAQYDNGGEDFGLYALNTDGKDIRSVKYKDTLSDESWKYPLKDVVFAPPADLVIQTL</sequence>
<proteinExistence type="predicted"/>
<organism evidence="1">
    <name type="scientific">marine sediment metagenome</name>
    <dbReference type="NCBI Taxonomy" id="412755"/>
    <lineage>
        <taxon>unclassified sequences</taxon>
        <taxon>metagenomes</taxon>
        <taxon>ecological metagenomes</taxon>
    </lineage>
</organism>
<feature type="non-terminal residue" evidence="1">
    <location>
        <position position="1"/>
    </location>
</feature>
<comment type="caution">
    <text evidence="1">The sequence shown here is derived from an EMBL/GenBank/DDBJ whole genome shotgun (WGS) entry which is preliminary data.</text>
</comment>
<protein>
    <submittedName>
        <fullName evidence="1">Uncharacterized protein</fullName>
    </submittedName>
</protein>
<accession>A0A0F8Y845</accession>
<dbReference type="AlphaFoldDB" id="A0A0F8Y845"/>
<gene>
    <name evidence="1" type="ORF">LCGC14_2929920</name>
</gene>